<evidence type="ECO:0008006" key="4">
    <source>
        <dbReference type="Google" id="ProtNLM"/>
    </source>
</evidence>
<dbReference type="EMBL" id="LNYK01000014">
    <property type="protein sequence ID" value="KTD21632.1"/>
    <property type="molecule type" value="Genomic_DNA"/>
</dbReference>
<keyword evidence="1" id="KW-0472">Membrane</keyword>
<evidence type="ECO:0000313" key="3">
    <source>
        <dbReference type="Proteomes" id="UP000054997"/>
    </source>
</evidence>
<feature type="transmembrane region" description="Helical" evidence="1">
    <location>
        <begin position="236"/>
        <end position="254"/>
    </location>
</feature>
<sequence>MTESKQDLKSINAPLYGYLKALYLSFFSQRLYKDVGNRWRGYGVVYLLLLLAILSIPISLRIMLDFNEYFNQNLIEPLRKLPPIMVQNGEVNFDKPMPYIIKNEKGEPIVIIDTEGKFKTIFNQFPKLAILITKNKIYHRIIRPRLFFANEAPLPDEVAVQPLSKESNEIFVAKDWLETSGVLKFKYFAMMVIYPLVLCFFFVFYLSTLLVFAFLGQLLARMFFDLKLKFKESCRIFAVASTPQVALFMMLLSTEFLFPGIGFVCIALQSIYFCYGVIAVKRSRSALVYR</sequence>
<accession>A0A0W0VN86</accession>
<organism evidence="2 3">
    <name type="scientific">Legionella londiniensis</name>
    <dbReference type="NCBI Taxonomy" id="45068"/>
    <lineage>
        <taxon>Bacteria</taxon>
        <taxon>Pseudomonadati</taxon>
        <taxon>Pseudomonadota</taxon>
        <taxon>Gammaproteobacteria</taxon>
        <taxon>Legionellales</taxon>
        <taxon>Legionellaceae</taxon>
        <taxon>Legionella</taxon>
    </lineage>
</organism>
<dbReference type="RefSeq" id="WP_058528805.1">
    <property type="nucleotide sequence ID" value="NZ_CAAAHZ010000014.1"/>
</dbReference>
<keyword evidence="1" id="KW-1133">Transmembrane helix</keyword>
<dbReference type="OrthoDB" id="5634905at2"/>
<dbReference type="InterPro" id="IPR009574">
    <property type="entry name" value="DUF1189"/>
</dbReference>
<feature type="transmembrane region" description="Helical" evidence="1">
    <location>
        <begin position="44"/>
        <end position="64"/>
    </location>
</feature>
<feature type="transmembrane region" description="Helical" evidence="1">
    <location>
        <begin position="260"/>
        <end position="280"/>
    </location>
</feature>
<comment type="caution">
    <text evidence="2">The sequence shown here is derived from an EMBL/GenBank/DDBJ whole genome shotgun (WGS) entry which is preliminary data.</text>
</comment>
<gene>
    <name evidence="2" type="ORF">Llon_0797</name>
</gene>
<protein>
    <recommendedName>
        <fullName evidence="4">DUF1189 domain-containing protein</fullName>
    </recommendedName>
</protein>
<keyword evidence="3" id="KW-1185">Reference proteome</keyword>
<dbReference type="STRING" id="45068.Llon_0797"/>
<evidence type="ECO:0000256" key="1">
    <source>
        <dbReference type="SAM" id="Phobius"/>
    </source>
</evidence>
<feature type="transmembrane region" description="Helical" evidence="1">
    <location>
        <begin position="187"/>
        <end position="215"/>
    </location>
</feature>
<dbReference type="AlphaFoldDB" id="A0A0W0VN86"/>
<keyword evidence="1" id="KW-0812">Transmembrane</keyword>
<dbReference type="PATRIC" id="fig|45068.5.peg.848"/>
<dbReference type="Proteomes" id="UP000054997">
    <property type="component" value="Unassembled WGS sequence"/>
</dbReference>
<name>A0A0W0VN86_9GAMM</name>
<proteinExistence type="predicted"/>
<evidence type="ECO:0000313" key="2">
    <source>
        <dbReference type="EMBL" id="KTD21632.1"/>
    </source>
</evidence>
<dbReference type="Pfam" id="PF06691">
    <property type="entry name" value="DUF1189"/>
    <property type="match status" value="1"/>
</dbReference>
<reference evidence="2 3" key="1">
    <citation type="submission" date="2015-11" db="EMBL/GenBank/DDBJ databases">
        <title>Genomic analysis of 38 Legionella species identifies large and diverse effector repertoires.</title>
        <authorList>
            <person name="Burstein D."/>
            <person name="Amaro F."/>
            <person name="Zusman T."/>
            <person name="Lifshitz Z."/>
            <person name="Cohen O."/>
            <person name="Gilbert J.A."/>
            <person name="Pupko T."/>
            <person name="Shuman H.A."/>
            <person name="Segal G."/>
        </authorList>
    </citation>
    <scope>NUCLEOTIDE SEQUENCE [LARGE SCALE GENOMIC DNA]</scope>
    <source>
        <strain evidence="2 3">ATCC 49505</strain>
    </source>
</reference>